<dbReference type="EMBL" id="RQGM01000042">
    <property type="protein sequence ID" value="TGL84242.1"/>
    <property type="molecule type" value="Genomic_DNA"/>
</dbReference>
<keyword evidence="1" id="KW-0472">Membrane</keyword>
<keyword evidence="1" id="KW-1133">Transmembrane helix</keyword>
<gene>
    <name evidence="2" type="ORF">EHQ83_11170</name>
</gene>
<feature type="transmembrane region" description="Helical" evidence="1">
    <location>
        <begin position="132"/>
        <end position="156"/>
    </location>
</feature>
<comment type="caution">
    <text evidence="2">The sequence shown here is derived from an EMBL/GenBank/DDBJ whole genome shotgun (WGS) entry which is preliminary data.</text>
</comment>
<dbReference type="AlphaFoldDB" id="A0A6N4QIE1"/>
<evidence type="ECO:0000256" key="1">
    <source>
        <dbReference type="SAM" id="Phobius"/>
    </source>
</evidence>
<name>A0A6N4QIE1_9LEPT</name>
<evidence type="ECO:0008006" key="4">
    <source>
        <dbReference type="Google" id="ProtNLM"/>
    </source>
</evidence>
<dbReference type="InterPro" id="IPR059217">
    <property type="entry name" value="LA3751_2-like"/>
</dbReference>
<evidence type="ECO:0000313" key="3">
    <source>
        <dbReference type="Proteomes" id="UP000297613"/>
    </source>
</evidence>
<accession>A0A6N4QIE1</accession>
<feature type="transmembrane region" description="Helical" evidence="1">
    <location>
        <begin position="312"/>
        <end position="329"/>
    </location>
</feature>
<dbReference type="NCBIfam" id="NF047440">
    <property type="entry name" value="LA3751_2_3_fam"/>
    <property type="match status" value="1"/>
</dbReference>
<feature type="transmembrane region" description="Helical" evidence="1">
    <location>
        <begin position="99"/>
        <end position="120"/>
    </location>
</feature>
<feature type="transmembrane region" description="Helical" evidence="1">
    <location>
        <begin position="364"/>
        <end position="384"/>
    </location>
</feature>
<keyword evidence="1" id="KW-0812">Transmembrane</keyword>
<dbReference type="Proteomes" id="UP000297613">
    <property type="component" value="Unassembled WGS sequence"/>
</dbReference>
<sequence length="509" mass="58555">MIKKFWAICILLIIIPILHFWIGTGDFYIADSLLKAMQTDSLIQNNFKSEALQYPAQSLDPKHSHFFLNTAFADTIRGKFIGAFPVAFSLTSGLLRKAGLSWTLMPFVFSLTLLLSFYILSRKNIIGQRTVLLGYGATILSALSLDYNEYSVYFLLNAIGFAWWMEYRDTRNINRIYFSIFVISASIWFRLESMPFLLCLALSEIATSETPLKDVLKNINWPLVLLGFSPLFLFLLWNYLAYDHFLGARFLFNFRGNGNTILDRVQNFFSMALLNYVDKVPKFGLFFCSSYLLLPFVYYIFHKQELTKKIKFLIFSIISYVILIGLSAPNDGITITGRYMMLVFLPLLMLWEGWNPIHPKKWRIASGILIVLSILISGITLKIIQQAAKQERTFREFYVRNEAPLWLFTDPILCGQAGLEHLSKKILCLNPAVNRSEIVQRIEQENSLTSFVLFEMNEKESKAFANAPSMFSTEAKADLKTKLNSDFQAQEPLTYKGAIATRYLRKLKK</sequence>
<dbReference type="RefSeq" id="WP_135571194.1">
    <property type="nucleotide sequence ID" value="NZ_RQGK01000026.1"/>
</dbReference>
<evidence type="ECO:0000313" key="2">
    <source>
        <dbReference type="EMBL" id="TGL84242.1"/>
    </source>
</evidence>
<proteinExistence type="predicted"/>
<organism evidence="2 3">
    <name type="scientific">Leptospira yasudae</name>
    <dbReference type="NCBI Taxonomy" id="2202201"/>
    <lineage>
        <taxon>Bacteria</taxon>
        <taxon>Pseudomonadati</taxon>
        <taxon>Spirochaetota</taxon>
        <taxon>Spirochaetia</taxon>
        <taxon>Leptospirales</taxon>
        <taxon>Leptospiraceae</taxon>
        <taxon>Leptospira</taxon>
    </lineage>
</organism>
<protein>
    <recommendedName>
        <fullName evidence="4">Glycosyltransferase RgtA/B/C/D-like domain-containing protein</fullName>
    </recommendedName>
</protein>
<reference evidence="2 3" key="1">
    <citation type="journal article" date="2019" name="PLoS Negl. Trop. Dis.">
        <title>Revisiting the worldwide diversity of Leptospira species in the environment.</title>
        <authorList>
            <person name="Vincent A.T."/>
            <person name="Schiettekatte O."/>
            <person name="Bourhy P."/>
            <person name="Veyrier F.J."/>
            <person name="Picardeau M."/>
        </authorList>
    </citation>
    <scope>NUCLEOTIDE SEQUENCE [LARGE SCALE GENOMIC DNA]</scope>
    <source>
        <strain evidence="2 3">201702445</strain>
    </source>
</reference>
<feature type="transmembrane region" description="Helical" evidence="1">
    <location>
        <begin position="283"/>
        <end position="300"/>
    </location>
</feature>
<feature type="transmembrane region" description="Helical" evidence="1">
    <location>
        <begin position="5"/>
        <end position="22"/>
    </location>
</feature>
<feature type="transmembrane region" description="Helical" evidence="1">
    <location>
        <begin position="223"/>
        <end position="242"/>
    </location>
</feature>